<keyword evidence="4" id="KW-1185">Reference proteome</keyword>
<dbReference type="PANTHER" id="PTHR42879:SF2">
    <property type="entry name" value="3-OXOACYL-[ACYL-CARRIER-PROTEIN] REDUCTASE FABG"/>
    <property type="match status" value="1"/>
</dbReference>
<dbReference type="PRINTS" id="PR00081">
    <property type="entry name" value="GDHRDH"/>
</dbReference>
<dbReference type="FunFam" id="3.40.50.720:FF:000084">
    <property type="entry name" value="Short-chain dehydrogenase reductase"/>
    <property type="match status" value="1"/>
</dbReference>
<dbReference type="EMBL" id="VDFW01000012">
    <property type="protein sequence ID" value="TNC25127.1"/>
    <property type="molecule type" value="Genomic_DNA"/>
</dbReference>
<evidence type="ECO:0000256" key="2">
    <source>
        <dbReference type="ARBA" id="ARBA00023002"/>
    </source>
</evidence>
<dbReference type="GO" id="GO:0032787">
    <property type="term" value="P:monocarboxylic acid metabolic process"/>
    <property type="evidence" value="ECO:0007669"/>
    <property type="project" value="UniProtKB-ARBA"/>
</dbReference>
<gene>
    <name evidence="3" type="ORF">FG385_15895</name>
</gene>
<comment type="caution">
    <text evidence="3">The sequence shown here is derived from an EMBL/GenBank/DDBJ whole genome shotgun (WGS) entry which is preliminary data.</text>
</comment>
<accession>A0A5C4LZ55</accession>
<dbReference type="Proteomes" id="UP000305546">
    <property type="component" value="Unassembled WGS sequence"/>
</dbReference>
<dbReference type="InterPro" id="IPR020904">
    <property type="entry name" value="Sc_DH/Rdtase_CS"/>
</dbReference>
<dbReference type="InterPro" id="IPR002347">
    <property type="entry name" value="SDR_fam"/>
</dbReference>
<evidence type="ECO:0000256" key="1">
    <source>
        <dbReference type="ARBA" id="ARBA00006484"/>
    </source>
</evidence>
<dbReference type="SUPFAM" id="SSF51735">
    <property type="entry name" value="NAD(P)-binding Rossmann-fold domains"/>
    <property type="match status" value="1"/>
</dbReference>
<dbReference type="PROSITE" id="PS00061">
    <property type="entry name" value="ADH_SHORT"/>
    <property type="match status" value="1"/>
</dbReference>
<dbReference type="AlphaFoldDB" id="A0A5C4LZ55"/>
<organism evidence="3 4">
    <name type="scientific">Amycolatopsis alkalitolerans</name>
    <dbReference type="NCBI Taxonomy" id="2547244"/>
    <lineage>
        <taxon>Bacteria</taxon>
        <taxon>Bacillati</taxon>
        <taxon>Actinomycetota</taxon>
        <taxon>Actinomycetes</taxon>
        <taxon>Pseudonocardiales</taxon>
        <taxon>Pseudonocardiaceae</taxon>
        <taxon>Amycolatopsis</taxon>
    </lineage>
</organism>
<evidence type="ECO:0000313" key="3">
    <source>
        <dbReference type="EMBL" id="TNC25127.1"/>
    </source>
</evidence>
<sequence>MNGRFAGQRAVVTGAGSGIGAAIARRLADEGARVLAADVDAGGAAKTAADIGGTAVTLDVTDPTAVHQSLGGEPFDVLVNNAGIDDFGWFTDVPPARWRRTLAVNVEGVLACTQAVLPGMQARRYGRIVTVTSEAGRIGAKGNAVYATSKAALIGFTKSIARENARFAITANCVAPGPTETPMVQAIRDRGERGAALLAAMVAGTQLGRLGSPQEIAAGVAFLASPEASYITAETLGVSGGMGLGS</sequence>
<keyword evidence="2" id="KW-0560">Oxidoreductase</keyword>
<comment type="similarity">
    <text evidence="1">Belongs to the short-chain dehydrogenases/reductases (SDR) family.</text>
</comment>
<dbReference type="InterPro" id="IPR050259">
    <property type="entry name" value="SDR"/>
</dbReference>
<evidence type="ECO:0000313" key="4">
    <source>
        <dbReference type="Proteomes" id="UP000305546"/>
    </source>
</evidence>
<dbReference type="OrthoDB" id="7064009at2"/>
<reference evidence="3 4" key="1">
    <citation type="submission" date="2019-06" db="EMBL/GenBank/DDBJ databases">
        <title>Amycolatopsis alkalitolerans sp. nov., isolated from Gastrodia elata Blume.</title>
        <authorList>
            <person name="Narsing Rao M.P."/>
            <person name="Li W.J."/>
        </authorList>
    </citation>
    <scope>NUCLEOTIDE SEQUENCE [LARGE SCALE GENOMIC DNA]</scope>
    <source>
        <strain evidence="3 4">SYSUP0005</strain>
    </source>
</reference>
<protein>
    <submittedName>
        <fullName evidence="3">SDR family oxidoreductase</fullName>
    </submittedName>
</protein>
<dbReference type="RefSeq" id="WP_139097515.1">
    <property type="nucleotide sequence ID" value="NZ_VDFW01000012.1"/>
</dbReference>
<name>A0A5C4LZ55_9PSEU</name>
<proteinExistence type="inferred from homology"/>
<dbReference type="PRINTS" id="PR00080">
    <property type="entry name" value="SDRFAMILY"/>
</dbReference>
<dbReference type="Gene3D" id="3.40.50.720">
    <property type="entry name" value="NAD(P)-binding Rossmann-like Domain"/>
    <property type="match status" value="1"/>
</dbReference>
<dbReference type="PANTHER" id="PTHR42879">
    <property type="entry name" value="3-OXOACYL-(ACYL-CARRIER-PROTEIN) REDUCTASE"/>
    <property type="match status" value="1"/>
</dbReference>
<dbReference type="InterPro" id="IPR036291">
    <property type="entry name" value="NAD(P)-bd_dom_sf"/>
</dbReference>
<dbReference type="GO" id="GO:0016491">
    <property type="term" value="F:oxidoreductase activity"/>
    <property type="evidence" value="ECO:0007669"/>
    <property type="project" value="UniProtKB-KW"/>
</dbReference>
<dbReference type="Pfam" id="PF13561">
    <property type="entry name" value="adh_short_C2"/>
    <property type="match status" value="1"/>
</dbReference>